<evidence type="ECO:0000313" key="2">
    <source>
        <dbReference type="EMBL" id="KAK7034868.1"/>
    </source>
</evidence>
<keyword evidence="3" id="KW-1185">Reference proteome</keyword>
<comment type="caution">
    <text evidence="2">The sequence shown here is derived from an EMBL/GenBank/DDBJ whole genome shotgun (WGS) entry which is preliminary data.</text>
</comment>
<organism evidence="2 3">
    <name type="scientific">Favolaschia claudopus</name>
    <dbReference type="NCBI Taxonomy" id="2862362"/>
    <lineage>
        <taxon>Eukaryota</taxon>
        <taxon>Fungi</taxon>
        <taxon>Dikarya</taxon>
        <taxon>Basidiomycota</taxon>
        <taxon>Agaricomycotina</taxon>
        <taxon>Agaricomycetes</taxon>
        <taxon>Agaricomycetidae</taxon>
        <taxon>Agaricales</taxon>
        <taxon>Marasmiineae</taxon>
        <taxon>Mycenaceae</taxon>
        <taxon>Favolaschia</taxon>
    </lineage>
</organism>
<evidence type="ECO:0000256" key="1">
    <source>
        <dbReference type="SAM" id="MobiDB-lite"/>
    </source>
</evidence>
<accession>A0AAW0C799</accession>
<dbReference type="EMBL" id="JAWWNJ010000020">
    <property type="protein sequence ID" value="KAK7034868.1"/>
    <property type="molecule type" value="Genomic_DNA"/>
</dbReference>
<dbReference type="AlphaFoldDB" id="A0AAW0C799"/>
<name>A0AAW0C799_9AGAR</name>
<reference evidence="2 3" key="1">
    <citation type="journal article" date="2024" name="J Genomics">
        <title>Draft genome sequencing and assembly of Favolaschia claudopus CIRM-BRFM 2984 isolated from oak limbs.</title>
        <authorList>
            <person name="Navarro D."/>
            <person name="Drula E."/>
            <person name="Chaduli D."/>
            <person name="Cazenave R."/>
            <person name="Ahrendt S."/>
            <person name="Wang J."/>
            <person name="Lipzen A."/>
            <person name="Daum C."/>
            <person name="Barry K."/>
            <person name="Grigoriev I.V."/>
            <person name="Favel A."/>
            <person name="Rosso M.N."/>
            <person name="Martin F."/>
        </authorList>
    </citation>
    <scope>NUCLEOTIDE SEQUENCE [LARGE SCALE GENOMIC DNA]</scope>
    <source>
        <strain evidence="2 3">CIRM-BRFM 2984</strain>
    </source>
</reference>
<evidence type="ECO:0000313" key="3">
    <source>
        <dbReference type="Proteomes" id="UP001362999"/>
    </source>
</evidence>
<protein>
    <recommendedName>
        <fullName evidence="4">BLOC-1-related complex subunit 7</fullName>
    </recommendedName>
</protein>
<gene>
    <name evidence="2" type="ORF">R3P38DRAFT_2771929</name>
</gene>
<sequence length="131" mass="13799">MTKSIANLGSSVDNLHARVSNHSAGFLLQLNEQSTRSKLAQVALEISQHMATIKFGPSELHEAAKAEYAILIKEQSALTKKLSEGAGQSLALLGETPPGLSRSPSKTFSERSHSPPPSAPGHGSKRLGSCV</sequence>
<proteinExistence type="predicted"/>
<dbReference type="Proteomes" id="UP001362999">
    <property type="component" value="Unassembled WGS sequence"/>
</dbReference>
<evidence type="ECO:0008006" key="4">
    <source>
        <dbReference type="Google" id="ProtNLM"/>
    </source>
</evidence>
<feature type="region of interest" description="Disordered" evidence="1">
    <location>
        <begin position="89"/>
        <end position="131"/>
    </location>
</feature>